<keyword evidence="4" id="KW-1185">Reference proteome</keyword>
<dbReference type="KEGG" id="qlo:115989836"/>
<accession>A0A7N2LLU8</accession>
<dbReference type="Proteomes" id="UP000594261">
    <property type="component" value="Chromosome 5"/>
</dbReference>
<dbReference type="InterPro" id="IPR025315">
    <property type="entry name" value="DUF4220"/>
</dbReference>
<dbReference type="PANTHER" id="PTHR31325">
    <property type="entry name" value="OS01G0798800 PROTEIN-RELATED"/>
    <property type="match status" value="1"/>
</dbReference>
<dbReference type="EnsemblPlants" id="QL05p004754:mrna">
    <property type="protein sequence ID" value="QL05p004754:mrna:CDS:1"/>
    <property type="gene ID" value="QL05p004754"/>
</dbReference>
<dbReference type="Pfam" id="PF04578">
    <property type="entry name" value="DUF594"/>
    <property type="match status" value="1"/>
</dbReference>
<protein>
    <recommendedName>
        <fullName evidence="2">DUF4220 domain-containing protein</fullName>
    </recommendedName>
</protein>
<sequence length="672" mass="77101">MQIIPPSVSKLWSLLEIRALVLFSLGLQSILIFTGNMRKNSASKKLSTLLWLTYLSAEWAVTVSLSVLSNNAGKSVNPDLVITAFWAPFLLLHLGGPDTITAYSLEDNELWRRHALTLVTQVTTTVYVVLRCWTSTPLNFLAIPIFVAGIIKSGERIWVLRYASSEHFRESMTHPSYRMSKKSPSYVLGLQFNVPVNDPFENADILQNAYNFFKIFKQLLADVIVNFHDIENSRIIIKNVSSEDTFKMIEIELGFIYDVFHSKAVVLYSFVMDGFSGCFTLCCISLRCINFLSISSVSMAFLITEKHDYSRVSVIITYVLLTGAIILELYALILQLCSDWTMLWLSRRNLLHKGILSFLLTKKKRWCNTMQQYNIISISLQDIPAKRSFIMKVSSFLWKCIQKVLCIHGLLEKHRHRSSKKVLPVHLKQVILDQLQHKLESAMYDGKKLCAYRGDWVFQNAKSLDNIGRGDRDTIKGAIEVEFDESILLWHIATNLCFYSNDQEQDLDDCKDYRDTSNLLSNYMLYLLVFCPLMLPNGIGHIRFHGTRAEAIEFFYNLNEDIAGRTLGCKEEIACKKLLNVKNIPPTREQQEKKKLLLPNAHKLAHSLLCIENKWEFICHVWIEMLGYAASHCQWNQHAQQLTQGGELLTHVWLLMAHLGITEQFKFQAGKS</sequence>
<gene>
    <name evidence="3" type="primary">LOC115989855</name>
</gene>
<dbReference type="Gramene" id="QL05p004754:mrna">
    <property type="protein sequence ID" value="QL05p004754:mrna:CDS:1"/>
    <property type="gene ID" value="QL05p004754"/>
</dbReference>
<evidence type="ECO:0000313" key="4">
    <source>
        <dbReference type="Proteomes" id="UP000594261"/>
    </source>
</evidence>
<dbReference type="InterPro" id="IPR007658">
    <property type="entry name" value="DUF594"/>
</dbReference>
<dbReference type="GeneID" id="115989855"/>
<dbReference type="KEGG" id="qlo:115989855"/>
<organism evidence="3 4">
    <name type="scientific">Quercus lobata</name>
    <name type="common">Valley oak</name>
    <dbReference type="NCBI Taxonomy" id="97700"/>
    <lineage>
        <taxon>Eukaryota</taxon>
        <taxon>Viridiplantae</taxon>
        <taxon>Streptophyta</taxon>
        <taxon>Embryophyta</taxon>
        <taxon>Tracheophyta</taxon>
        <taxon>Spermatophyta</taxon>
        <taxon>Magnoliopsida</taxon>
        <taxon>eudicotyledons</taxon>
        <taxon>Gunneridae</taxon>
        <taxon>Pentapetalae</taxon>
        <taxon>rosids</taxon>
        <taxon>fabids</taxon>
        <taxon>Fagales</taxon>
        <taxon>Fagaceae</taxon>
        <taxon>Quercus</taxon>
    </lineage>
</organism>
<dbReference type="EnsemblPlants" id="QL05p005843:mrna">
    <property type="protein sequence ID" value="QL05p005843:mrna:CDS:1"/>
    <property type="gene ID" value="QL05p005843"/>
</dbReference>
<evidence type="ECO:0000259" key="2">
    <source>
        <dbReference type="Pfam" id="PF13968"/>
    </source>
</evidence>
<dbReference type="Pfam" id="PF13968">
    <property type="entry name" value="DUF4220"/>
    <property type="match status" value="1"/>
</dbReference>
<keyword evidence="1" id="KW-0812">Transmembrane</keyword>
<feature type="transmembrane region" description="Helical" evidence="1">
    <location>
        <begin position="80"/>
        <end position="105"/>
    </location>
</feature>
<feature type="domain" description="DUF4220" evidence="2">
    <location>
        <begin position="51"/>
        <end position="377"/>
    </location>
</feature>
<dbReference type="OMA" id="WANALYK"/>
<feature type="transmembrane region" description="Helical" evidence="1">
    <location>
        <begin position="315"/>
        <end position="337"/>
    </location>
</feature>
<feature type="transmembrane region" description="Helical" evidence="1">
    <location>
        <begin position="17"/>
        <end position="37"/>
    </location>
</feature>
<name>A0A7N2LLU8_QUELO</name>
<dbReference type="AlphaFoldDB" id="A0A7N2LLU8"/>
<reference evidence="3" key="2">
    <citation type="submission" date="2021-01" db="UniProtKB">
        <authorList>
            <consortium name="EnsemblPlants"/>
        </authorList>
    </citation>
    <scope>IDENTIFICATION</scope>
</reference>
<evidence type="ECO:0000313" key="3">
    <source>
        <dbReference type="EnsemblPlants" id="QL05p004754:mrna:CDS:1"/>
    </source>
</evidence>
<reference evidence="3 4" key="1">
    <citation type="journal article" date="2016" name="G3 (Bethesda)">
        <title>First Draft Assembly and Annotation of the Genome of a California Endemic Oak Quercus lobata Nee (Fagaceae).</title>
        <authorList>
            <person name="Sork V.L."/>
            <person name="Fitz-Gibbon S.T."/>
            <person name="Puiu D."/>
            <person name="Crepeau M."/>
            <person name="Gugger P.F."/>
            <person name="Sherman R."/>
            <person name="Stevens K."/>
            <person name="Langley C.H."/>
            <person name="Pellegrini M."/>
            <person name="Salzberg S.L."/>
        </authorList>
    </citation>
    <scope>NUCLEOTIDE SEQUENCE [LARGE SCALE GENOMIC DNA]</scope>
    <source>
        <strain evidence="3 4">cv. SW786</strain>
    </source>
</reference>
<evidence type="ECO:0000256" key="1">
    <source>
        <dbReference type="SAM" id="Phobius"/>
    </source>
</evidence>
<feature type="transmembrane region" description="Helical" evidence="1">
    <location>
        <begin position="49"/>
        <end position="68"/>
    </location>
</feature>
<dbReference type="EMBL" id="LRBV02000005">
    <property type="status" value="NOT_ANNOTATED_CDS"/>
    <property type="molecule type" value="Genomic_DNA"/>
</dbReference>
<keyword evidence="1" id="KW-0472">Membrane</keyword>
<dbReference type="OrthoDB" id="1770864at2759"/>
<dbReference type="Gramene" id="QL05p005843:mrna">
    <property type="protein sequence ID" value="QL05p005843:mrna:CDS:1"/>
    <property type="gene ID" value="QL05p005843"/>
</dbReference>
<keyword evidence="1" id="KW-1133">Transmembrane helix</keyword>
<dbReference type="RefSeq" id="XP_030969594.1">
    <property type="nucleotide sequence ID" value="XM_031113734.1"/>
</dbReference>
<proteinExistence type="predicted"/>